<keyword evidence="3" id="KW-1185">Reference proteome</keyword>
<organism evidence="2 3">
    <name type="scientific">Pseudomonas paraeruginosa</name>
    <dbReference type="NCBI Taxonomy" id="2994495"/>
    <lineage>
        <taxon>Bacteria</taxon>
        <taxon>Pseudomonadati</taxon>
        <taxon>Pseudomonadota</taxon>
        <taxon>Gammaproteobacteria</taxon>
        <taxon>Pseudomonadales</taxon>
        <taxon>Pseudomonadaceae</taxon>
        <taxon>Pseudomonas</taxon>
    </lineage>
</organism>
<evidence type="ECO:0000256" key="1">
    <source>
        <dbReference type="SAM" id="MobiDB-lite"/>
    </source>
</evidence>
<sequence>MPRAPARPGSEYSVIACGFRFTRDRTAHLPEQGGCRPKLGQQALYHNAGTGVAEPAPSWRSQAPCAVAEHRL</sequence>
<proteinExistence type="predicted"/>
<gene>
    <name evidence="2" type="ORF">CSB93_0619</name>
</gene>
<reference evidence="2 3" key="1">
    <citation type="submission" date="2018-02" db="EMBL/GenBank/DDBJ databases">
        <title>FDA/CDC Antimicrobial Resistant Isolate Bank Genome Sequencing.</title>
        <authorList>
            <person name="Benahmed F.H."/>
            <person name="Lutgring J.D."/>
            <person name="Yoo B."/>
            <person name="Machado M."/>
            <person name="Brown A."/>
            <person name="McAllister G."/>
            <person name="Perry A."/>
            <person name="Halpin A.L."/>
            <person name="Vavikolanu K."/>
            <person name="Ott S."/>
            <person name="Zhao X."/>
            <person name="Tallon L.J."/>
            <person name="Sadzewicz L."/>
            <person name="Aluvathingal J."/>
            <person name="Nadendla S."/>
            <person name="Voskania-kordi A."/>
            <person name="Simonyan V."/>
            <person name="Patel J."/>
            <person name="Shawar R.M."/>
        </authorList>
    </citation>
    <scope>NUCLEOTIDE SEQUENCE [LARGE SCALE GENOMIC DNA]</scope>
    <source>
        <strain evidence="2 3">AR_0356</strain>
    </source>
</reference>
<feature type="region of interest" description="Disordered" evidence="1">
    <location>
        <begin position="51"/>
        <end position="72"/>
    </location>
</feature>
<protein>
    <submittedName>
        <fullName evidence="2">Uncharacterized protein</fullName>
    </submittedName>
</protein>
<evidence type="ECO:0000313" key="3">
    <source>
        <dbReference type="Proteomes" id="UP000238390"/>
    </source>
</evidence>
<accession>A0A2R3IWP5</accession>
<dbReference type="EMBL" id="CP027169">
    <property type="protein sequence ID" value="AVK06351.1"/>
    <property type="molecule type" value="Genomic_DNA"/>
</dbReference>
<name>A0A2R3IWP5_9PSED</name>
<evidence type="ECO:0000313" key="2">
    <source>
        <dbReference type="EMBL" id="AVK06351.1"/>
    </source>
</evidence>
<dbReference type="Proteomes" id="UP000238390">
    <property type="component" value="Chromosome"/>
</dbReference>
<dbReference type="AlphaFoldDB" id="A0A2R3IWP5"/>